<dbReference type="GO" id="GO:0030942">
    <property type="term" value="F:endoplasmic reticulum signal peptide binding"/>
    <property type="evidence" value="ECO:0007669"/>
    <property type="project" value="TreeGrafter"/>
</dbReference>
<dbReference type="InterPro" id="IPR022941">
    <property type="entry name" value="SRP54"/>
</dbReference>
<gene>
    <name evidence="5" type="ORF">Sjap_019858</name>
</gene>
<dbReference type="GO" id="GO:0005525">
    <property type="term" value="F:GTP binding"/>
    <property type="evidence" value="ECO:0007669"/>
    <property type="project" value="UniProtKB-KW"/>
</dbReference>
<dbReference type="InterPro" id="IPR000897">
    <property type="entry name" value="SRP54_GTPase_dom"/>
</dbReference>
<feature type="region of interest" description="Disordered" evidence="3">
    <location>
        <begin position="216"/>
        <end position="236"/>
    </location>
</feature>
<keyword evidence="6" id="KW-1185">Reference proteome</keyword>
<organism evidence="5 6">
    <name type="scientific">Stephania japonica</name>
    <dbReference type="NCBI Taxonomy" id="461633"/>
    <lineage>
        <taxon>Eukaryota</taxon>
        <taxon>Viridiplantae</taxon>
        <taxon>Streptophyta</taxon>
        <taxon>Embryophyta</taxon>
        <taxon>Tracheophyta</taxon>
        <taxon>Spermatophyta</taxon>
        <taxon>Magnoliopsida</taxon>
        <taxon>Ranunculales</taxon>
        <taxon>Menispermaceae</taxon>
        <taxon>Menispermoideae</taxon>
        <taxon>Cissampelideae</taxon>
        <taxon>Stephania</taxon>
    </lineage>
</organism>
<evidence type="ECO:0000256" key="1">
    <source>
        <dbReference type="ARBA" id="ARBA00022741"/>
    </source>
</evidence>
<dbReference type="GO" id="GO:0003924">
    <property type="term" value="F:GTPase activity"/>
    <property type="evidence" value="ECO:0007669"/>
    <property type="project" value="InterPro"/>
</dbReference>
<keyword evidence="2" id="KW-0342">GTP-binding</keyword>
<dbReference type="PANTHER" id="PTHR11564:SF5">
    <property type="entry name" value="SIGNAL RECOGNITION PARTICLE SUBUNIT SRP54"/>
    <property type="match status" value="1"/>
</dbReference>
<evidence type="ECO:0000259" key="4">
    <source>
        <dbReference type="SMART" id="SM00962"/>
    </source>
</evidence>
<proteinExistence type="predicted"/>
<dbReference type="Gene3D" id="3.40.50.300">
    <property type="entry name" value="P-loop containing nucleotide triphosphate hydrolases"/>
    <property type="match status" value="1"/>
</dbReference>
<reference evidence="5 6" key="1">
    <citation type="submission" date="2024-01" db="EMBL/GenBank/DDBJ databases">
        <title>Genome assemblies of Stephania.</title>
        <authorList>
            <person name="Yang L."/>
        </authorList>
    </citation>
    <scope>NUCLEOTIDE SEQUENCE [LARGE SCALE GENOMIC DNA]</scope>
    <source>
        <strain evidence="5">QJT</strain>
        <tissue evidence="5">Leaf</tissue>
    </source>
</reference>
<sequence>MQDNMKKNTVNLHDKRKIIKKILVKLQHAHKYAYYHNGNPAFVYVDTFRAGAYDQLKQNATRPIIPFYGSFDAEILENPPAIVVEKSVIASSSLLRRCFVEVVGSLASCYMESDDSDPVKIAAEGVERLRRGKCDLVIVDTNGKKSDLVIFVMDISIGQAAFNQAQAFKKIVLVGAVIVTKMVAKARDGDALDFVREIEVWRDEIELGEEIELHNNQSKDSGRVDGTDHDKAPDPQVAATKNPVIFLGAREHMDKLEVFDVKPFVSHLFS</sequence>
<feature type="domain" description="SRP54-type proteins GTP-binding" evidence="4">
    <location>
        <begin position="19"/>
        <end position="270"/>
    </location>
</feature>
<evidence type="ECO:0000313" key="6">
    <source>
        <dbReference type="Proteomes" id="UP001417504"/>
    </source>
</evidence>
<keyword evidence="1" id="KW-0547">Nucleotide-binding</keyword>
<dbReference type="SUPFAM" id="SSF52540">
    <property type="entry name" value="P-loop containing nucleoside triphosphate hydrolases"/>
    <property type="match status" value="1"/>
</dbReference>
<dbReference type="Proteomes" id="UP001417504">
    <property type="component" value="Unassembled WGS sequence"/>
</dbReference>
<protein>
    <recommendedName>
        <fullName evidence="4">SRP54-type proteins GTP-binding domain-containing protein</fullName>
    </recommendedName>
</protein>
<accession>A0AAP0F0A0</accession>
<feature type="compositionally biased region" description="Basic and acidic residues" evidence="3">
    <location>
        <begin position="220"/>
        <end position="233"/>
    </location>
</feature>
<dbReference type="AlphaFoldDB" id="A0AAP0F0A0"/>
<evidence type="ECO:0000256" key="2">
    <source>
        <dbReference type="ARBA" id="ARBA00023134"/>
    </source>
</evidence>
<dbReference type="GO" id="GO:0008312">
    <property type="term" value="F:7S RNA binding"/>
    <property type="evidence" value="ECO:0007669"/>
    <property type="project" value="TreeGrafter"/>
</dbReference>
<comment type="caution">
    <text evidence="5">The sequence shown here is derived from an EMBL/GenBank/DDBJ whole genome shotgun (WGS) entry which is preliminary data.</text>
</comment>
<dbReference type="EMBL" id="JBBNAE010000008">
    <property type="protein sequence ID" value="KAK9102604.1"/>
    <property type="molecule type" value="Genomic_DNA"/>
</dbReference>
<dbReference type="Pfam" id="PF00448">
    <property type="entry name" value="SRP54"/>
    <property type="match status" value="2"/>
</dbReference>
<dbReference type="GO" id="GO:0006616">
    <property type="term" value="P:SRP-dependent cotranslational protein targeting to membrane, translocation"/>
    <property type="evidence" value="ECO:0007669"/>
    <property type="project" value="TreeGrafter"/>
</dbReference>
<evidence type="ECO:0000313" key="5">
    <source>
        <dbReference type="EMBL" id="KAK9102604.1"/>
    </source>
</evidence>
<dbReference type="InterPro" id="IPR027417">
    <property type="entry name" value="P-loop_NTPase"/>
</dbReference>
<evidence type="ECO:0000256" key="3">
    <source>
        <dbReference type="SAM" id="MobiDB-lite"/>
    </source>
</evidence>
<dbReference type="GO" id="GO:0005786">
    <property type="term" value="C:signal recognition particle, endoplasmic reticulum targeting"/>
    <property type="evidence" value="ECO:0007669"/>
    <property type="project" value="TreeGrafter"/>
</dbReference>
<dbReference type="SMART" id="SM00962">
    <property type="entry name" value="SRP54"/>
    <property type="match status" value="1"/>
</dbReference>
<name>A0AAP0F0A0_9MAGN</name>
<dbReference type="GO" id="GO:0005829">
    <property type="term" value="C:cytosol"/>
    <property type="evidence" value="ECO:0007669"/>
    <property type="project" value="TreeGrafter"/>
</dbReference>
<dbReference type="PANTHER" id="PTHR11564">
    <property type="entry name" value="SIGNAL RECOGNITION PARTICLE 54K PROTEIN SRP54"/>
    <property type="match status" value="1"/>
</dbReference>